<dbReference type="Pfam" id="PF20455">
    <property type="entry name" value="DUF6708"/>
    <property type="match status" value="1"/>
</dbReference>
<feature type="transmembrane region" description="Helical" evidence="1">
    <location>
        <begin position="92"/>
        <end position="114"/>
    </location>
</feature>
<evidence type="ECO:0000259" key="2">
    <source>
        <dbReference type="Pfam" id="PF20455"/>
    </source>
</evidence>
<feature type="domain" description="DUF6708" evidence="2">
    <location>
        <begin position="112"/>
        <end position="288"/>
    </location>
</feature>
<feature type="transmembrane region" description="Helical" evidence="1">
    <location>
        <begin position="63"/>
        <end position="86"/>
    </location>
</feature>
<dbReference type="STRING" id="279058.LT85_2327"/>
<proteinExistence type="predicted"/>
<sequence>MYTGLIPRFPRNRELTELEHTEALSRTRQPGVDVNERSGLISFNSTYIDWIDRQFSTRGMLKTVMATIIWFFFLLLTGFFVVNWMLQDPEVVWWFWPCVAFVGLLASIFPYWFFLRYEFFAYTHYPIRLNRKTRMVHVFRRNGKNGVLSIPWDEIFFHLGHGTDPVTLRDIRGEILDGDIVKDTFALGHFFERPQPVLEMWEFIRRYMEEGPEAVAENPLDRYVSLSVTGSFKNCMIMSRIFYGADSPFAQAISLPLVALSTVTRWLIFKTCKVPVFPREIEAECVVEANDPNVWPIPESSGQFAAENPAIMQRAVKRSKKAASR</sequence>
<dbReference type="EMBL" id="CP009962">
    <property type="protein sequence ID" value="AIY41485.1"/>
    <property type="molecule type" value="Genomic_DNA"/>
</dbReference>
<keyword evidence="1" id="KW-0472">Membrane</keyword>
<accession>A0A0A1FCI0</accession>
<dbReference type="InterPro" id="IPR046554">
    <property type="entry name" value="DUF6708"/>
</dbReference>
<dbReference type="KEGG" id="care:LT85_2327"/>
<evidence type="ECO:0000313" key="3">
    <source>
        <dbReference type="EMBL" id="AIY41485.1"/>
    </source>
</evidence>
<dbReference type="AlphaFoldDB" id="A0A0A1FCI0"/>
<dbReference type="RefSeq" id="WP_052135095.1">
    <property type="nucleotide sequence ID" value="NZ_CP009962.1"/>
</dbReference>
<protein>
    <recommendedName>
        <fullName evidence="2">DUF6708 domain-containing protein</fullName>
    </recommendedName>
</protein>
<evidence type="ECO:0000256" key="1">
    <source>
        <dbReference type="SAM" id="Phobius"/>
    </source>
</evidence>
<keyword evidence="4" id="KW-1185">Reference proteome</keyword>
<keyword evidence="1" id="KW-1133">Transmembrane helix</keyword>
<dbReference type="HOGENOM" id="CLU_056144_0_1_4"/>
<name>A0A0A1FCI0_9BURK</name>
<organism evidence="3 4">
    <name type="scientific">Collimonas arenae</name>
    <dbReference type="NCBI Taxonomy" id="279058"/>
    <lineage>
        <taxon>Bacteria</taxon>
        <taxon>Pseudomonadati</taxon>
        <taxon>Pseudomonadota</taxon>
        <taxon>Betaproteobacteria</taxon>
        <taxon>Burkholderiales</taxon>
        <taxon>Oxalobacteraceae</taxon>
        <taxon>Collimonas</taxon>
    </lineage>
</organism>
<dbReference type="Proteomes" id="UP000030302">
    <property type="component" value="Chromosome"/>
</dbReference>
<gene>
    <name evidence="3" type="ORF">LT85_2327</name>
</gene>
<evidence type="ECO:0000313" key="4">
    <source>
        <dbReference type="Proteomes" id="UP000030302"/>
    </source>
</evidence>
<dbReference type="OrthoDB" id="6050524at2"/>
<reference evidence="4" key="1">
    <citation type="journal article" date="2014" name="Soil Biol. Biochem.">
        <title>Structure and function of bacterial communities in ageing soils: Insights from the Mendocino ecological staircase.</title>
        <authorList>
            <person name="Uroz S."/>
            <person name="Tech J.J."/>
            <person name="Sawaya N.A."/>
            <person name="Frey-Klett P."/>
            <person name="Leveau J.H.J."/>
        </authorList>
    </citation>
    <scope>NUCLEOTIDE SEQUENCE [LARGE SCALE GENOMIC DNA]</scope>
    <source>
        <strain evidence="4">Cal35</strain>
    </source>
</reference>
<keyword evidence="1" id="KW-0812">Transmembrane</keyword>